<organism evidence="4 5">
    <name type="scientific">Jimgerdemannia flammicorona</name>
    <dbReference type="NCBI Taxonomy" id="994334"/>
    <lineage>
        <taxon>Eukaryota</taxon>
        <taxon>Fungi</taxon>
        <taxon>Fungi incertae sedis</taxon>
        <taxon>Mucoromycota</taxon>
        <taxon>Mucoromycotina</taxon>
        <taxon>Endogonomycetes</taxon>
        <taxon>Endogonales</taxon>
        <taxon>Endogonaceae</taxon>
        <taxon>Jimgerdemannia</taxon>
    </lineage>
</organism>
<keyword evidence="1" id="KW-0833">Ubl conjugation pathway</keyword>
<dbReference type="Gene3D" id="1.20.1280.50">
    <property type="match status" value="1"/>
</dbReference>
<dbReference type="EMBL" id="RBNJ01005350">
    <property type="protein sequence ID" value="RUS29291.1"/>
    <property type="molecule type" value="Genomic_DNA"/>
</dbReference>
<reference evidence="4 5" key="1">
    <citation type="journal article" date="2018" name="New Phytol.">
        <title>Phylogenomics of Endogonaceae and evolution of mycorrhizas within Mucoromycota.</title>
        <authorList>
            <person name="Chang Y."/>
            <person name="Desiro A."/>
            <person name="Na H."/>
            <person name="Sandor L."/>
            <person name="Lipzen A."/>
            <person name="Clum A."/>
            <person name="Barry K."/>
            <person name="Grigoriev I.V."/>
            <person name="Martin F.M."/>
            <person name="Stajich J.E."/>
            <person name="Smith M.E."/>
            <person name="Bonito G."/>
            <person name="Spatafora J.W."/>
        </authorList>
    </citation>
    <scope>NUCLEOTIDE SEQUENCE [LARGE SCALE GENOMIC DNA]</scope>
    <source>
        <strain evidence="4 5">AD002</strain>
    </source>
</reference>
<dbReference type="AlphaFoldDB" id="A0A433QIB1"/>
<dbReference type="GO" id="GO:0005737">
    <property type="term" value="C:cytoplasm"/>
    <property type="evidence" value="ECO:0007669"/>
    <property type="project" value="TreeGrafter"/>
</dbReference>
<evidence type="ECO:0000259" key="3">
    <source>
        <dbReference type="Pfam" id="PF25372"/>
    </source>
</evidence>
<dbReference type="SMART" id="SM00367">
    <property type="entry name" value="LRR_CC"/>
    <property type="match status" value="5"/>
</dbReference>
<comment type="caution">
    <text evidence="4">The sequence shown here is derived from an EMBL/GenBank/DDBJ whole genome shotgun (WGS) entry which is preliminary data.</text>
</comment>
<evidence type="ECO:0000313" key="4">
    <source>
        <dbReference type="EMBL" id="RUS29291.1"/>
    </source>
</evidence>
<feature type="domain" description="F-box/LRR-repeat protein 15-like leucin rich repeat" evidence="3">
    <location>
        <begin position="141"/>
        <end position="350"/>
    </location>
</feature>
<dbReference type="PANTHER" id="PTHR13382:SF67">
    <property type="entry name" value="SCF E3 UBIQUITIN LIGASE COMPLEX F-BOX PROTEIN POF2"/>
    <property type="match status" value="1"/>
</dbReference>
<dbReference type="InterPro" id="IPR006553">
    <property type="entry name" value="Leu-rich_rpt_Cys-con_subtyp"/>
</dbReference>
<protein>
    <submittedName>
        <fullName evidence="4">Uncharacterized protein</fullName>
    </submittedName>
</protein>
<dbReference type="InterPro" id="IPR057207">
    <property type="entry name" value="FBXL15_LRR"/>
</dbReference>
<dbReference type="SUPFAM" id="SSF81383">
    <property type="entry name" value="F-box domain"/>
    <property type="match status" value="1"/>
</dbReference>
<dbReference type="Gene3D" id="3.80.10.10">
    <property type="entry name" value="Ribonuclease Inhibitor"/>
    <property type="match status" value="1"/>
</dbReference>
<keyword evidence="5" id="KW-1185">Reference proteome</keyword>
<sequence length="361" mass="40339">MNVYSTSSDNDRNTSITPSRLIPPEILHQIFSLLPIRVIRCCALVSRSWNSSAIPYLYQNIVLRTHTQLAFLNRTFASPNAPHLGEQVRSLALLVSPPLLPDWKSHAWDRDREIPPFSPHADENYPEINTGCKETEWLETHVTDADLRSILIRCPNLGAIHLNGCSQLTDTTLVTLADSCRQGVLHTIHIALLRTVTDPSIVHLVQRHGPHLRNVDLSLCTSLTPASVALLARATGPRLTHLRLNSIASLTDDSIGAVAEWCPNIRLLHLVRCWKVTDGPMTAIAQRCRRLRYLSVAFATNVTEEGLTALVNQCAELAWLDITACGVRLFFKEAVLRRWTQVRTQTGRGEMAVVDRKVLLV</sequence>
<dbReference type="Pfam" id="PF12937">
    <property type="entry name" value="F-box-like"/>
    <property type="match status" value="1"/>
</dbReference>
<feature type="domain" description="F-box" evidence="2">
    <location>
        <begin position="22"/>
        <end position="64"/>
    </location>
</feature>
<name>A0A433QIB1_9FUNG</name>
<dbReference type="Pfam" id="PF25372">
    <property type="entry name" value="DUF7885"/>
    <property type="match status" value="1"/>
</dbReference>
<evidence type="ECO:0000256" key="1">
    <source>
        <dbReference type="ARBA" id="ARBA00022786"/>
    </source>
</evidence>
<dbReference type="Proteomes" id="UP000274822">
    <property type="component" value="Unassembled WGS sequence"/>
</dbReference>
<dbReference type="InterPro" id="IPR050648">
    <property type="entry name" value="F-box_LRR-repeat"/>
</dbReference>
<accession>A0A433QIB1</accession>
<evidence type="ECO:0000313" key="5">
    <source>
        <dbReference type="Proteomes" id="UP000274822"/>
    </source>
</evidence>
<dbReference type="SUPFAM" id="SSF52047">
    <property type="entry name" value="RNI-like"/>
    <property type="match status" value="1"/>
</dbReference>
<dbReference type="InterPro" id="IPR032675">
    <property type="entry name" value="LRR_dom_sf"/>
</dbReference>
<dbReference type="PANTHER" id="PTHR13382">
    <property type="entry name" value="MITOCHONDRIAL ATP SYNTHASE COUPLING FACTOR B"/>
    <property type="match status" value="1"/>
</dbReference>
<proteinExistence type="predicted"/>
<dbReference type="InterPro" id="IPR001810">
    <property type="entry name" value="F-box_dom"/>
</dbReference>
<evidence type="ECO:0000259" key="2">
    <source>
        <dbReference type="Pfam" id="PF12937"/>
    </source>
</evidence>
<gene>
    <name evidence="4" type="ORF">BC938DRAFT_480834</name>
</gene>
<dbReference type="InterPro" id="IPR036047">
    <property type="entry name" value="F-box-like_dom_sf"/>
</dbReference>